<feature type="region of interest" description="Disordered" evidence="1">
    <location>
        <begin position="319"/>
        <end position="351"/>
    </location>
</feature>
<feature type="compositionally biased region" description="Polar residues" evidence="1">
    <location>
        <begin position="319"/>
        <end position="333"/>
    </location>
</feature>
<comment type="caution">
    <text evidence="2">The sequence shown here is derived from an EMBL/GenBank/DDBJ whole genome shotgun (WGS) entry which is preliminary data.</text>
</comment>
<feature type="compositionally biased region" description="Basic and acidic residues" evidence="1">
    <location>
        <begin position="456"/>
        <end position="465"/>
    </location>
</feature>
<feature type="compositionally biased region" description="Polar residues" evidence="1">
    <location>
        <begin position="470"/>
        <end position="487"/>
    </location>
</feature>
<evidence type="ECO:0000256" key="1">
    <source>
        <dbReference type="SAM" id="MobiDB-lite"/>
    </source>
</evidence>
<gene>
    <name evidence="2" type="ORF">ABVK25_005569</name>
</gene>
<accession>A0ABR4B8T1</accession>
<reference evidence="2 3" key="1">
    <citation type="submission" date="2024-09" db="EMBL/GenBank/DDBJ databases">
        <title>Rethinking Asexuality: The Enigmatic Case of Functional Sexual Genes in Lepraria (Stereocaulaceae).</title>
        <authorList>
            <person name="Doellman M."/>
            <person name="Sun Y."/>
            <person name="Barcenas-Pena A."/>
            <person name="Lumbsch H.T."/>
            <person name="Grewe F."/>
        </authorList>
    </citation>
    <scope>NUCLEOTIDE SEQUENCE [LARGE SCALE GENOMIC DNA]</scope>
    <source>
        <strain evidence="2 3">Grewe 0041</strain>
    </source>
</reference>
<feature type="compositionally biased region" description="Basic and acidic residues" evidence="1">
    <location>
        <begin position="635"/>
        <end position="648"/>
    </location>
</feature>
<feature type="compositionally biased region" description="Polar residues" evidence="1">
    <location>
        <begin position="427"/>
        <end position="440"/>
    </location>
</feature>
<evidence type="ECO:0000313" key="3">
    <source>
        <dbReference type="Proteomes" id="UP001590951"/>
    </source>
</evidence>
<keyword evidence="3" id="KW-1185">Reference proteome</keyword>
<dbReference type="Proteomes" id="UP001590951">
    <property type="component" value="Unassembled WGS sequence"/>
</dbReference>
<feature type="compositionally biased region" description="Basic and acidic residues" evidence="1">
    <location>
        <begin position="615"/>
        <end position="625"/>
    </location>
</feature>
<feature type="region of interest" description="Disordered" evidence="1">
    <location>
        <begin position="173"/>
        <end position="204"/>
    </location>
</feature>
<proteinExistence type="predicted"/>
<feature type="region of interest" description="Disordered" evidence="1">
    <location>
        <begin position="615"/>
        <end position="648"/>
    </location>
</feature>
<feature type="region of interest" description="Disordered" evidence="1">
    <location>
        <begin position="426"/>
        <end position="531"/>
    </location>
</feature>
<sequence length="648" mass="69351">MTLRTVTTLAGQVATLEDTKASLNRQIIHLNVRLVEISEKLEEADTEIGLLNANVAQFKGKLDVAVQTVAHLQGQIEGINQLNRQLLQRCSETRGWLCAIRVQPLEAVDRHAVLKTQNQRLEDLMESGFSATPHRTDTMIHAVKNFVANDQGPAALPNVVEVHNQQPESLTFTQDQGLTQPPNGTAPPNGHHGVSTKAATGPREMKAQRATSSKTIDFPSPKPTMSGIVRGGQAVEESFQRFLRNQNPQLVAINIIGNATLVPKPVDAARSNGLTRRPGTSTPLEFNLESVPFTLPTSVTLPSGTLNAFSELFVPAGRTQPSENITSTPTMNTEGRKPLHSSEPFVPSKAKDEATEIMTSHTTSKLDILKTEPDISFPISSHDQSAMAKISNETSLPPHKRSPIAVKVDSGPPASLLSLTCEGAPATMSTEQPANPVTATDESKLPPHKRILQAAAKEEVGESSKKSKAQVNVDTSYGTGNPGSSKTSIREETSVSAVGTDAATNKWLDSFDNQTTTPPPNGRGSVANGPSVAAEGESLISLASSPQVENAKPVPIPPGFIPVKTPDTPAAPATSTEPTESYEDYAVPRNEKDLASAFMKVAQSKLSGFTIKYRSDPKADTRKELTSGTGSGVEEQARIRRLWATDRG</sequence>
<feature type="region of interest" description="Disordered" evidence="1">
    <location>
        <begin position="562"/>
        <end position="585"/>
    </location>
</feature>
<feature type="compositionally biased region" description="Low complexity" evidence="1">
    <location>
        <begin position="565"/>
        <end position="579"/>
    </location>
</feature>
<dbReference type="EMBL" id="JBHFEH010000017">
    <property type="protein sequence ID" value="KAL2054030.1"/>
    <property type="molecule type" value="Genomic_DNA"/>
</dbReference>
<name>A0ABR4B8T1_9LECA</name>
<organism evidence="2 3">
    <name type="scientific">Lepraria finkii</name>
    <dbReference type="NCBI Taxonomy" id="1340010"/>
    <lineage>
        <taxon>Eukaryota</taxon>
        <taxon>Fungi</taxon>
        <taxon>Dikarya</taxon>
        <taxon>Ascomycota</taxon>
        <taxon>Pezizomycotina</taxon>
        <taxon>Lecanoromycetes</taxon>
        <taxon>OSLEUM clade</taxon>
        <taxon>Lecanoromycetidae</taxon>
        <taxon>Lecanorales</taxon>
        <taxon>Lecanorineae</taxon>
        <taxon>Stereocaulaceae</taxon>
        <taxon>Lepraria</taxon>
    </lineage>
</organism>
<evidence type="ECO:0000313" key="2">
    <source>
        <dbReference type="EMBL" id="KAL2054030.1"/>
    </source>
</evidence>
<protein>
    <submittedName>
        <fullName evidence="2">Uncharacterized protein</fullName>
    </submittedName>
</protein>
<feature type="compositionally biased region" description="Polar residues" evidence="1">
    <location>
        <begin position="173"/>
        <end position="183"/>
    </location>
</feature>